<protein>
    <recommendedName>
        <fullName evidence="3">Small CPxCG-related zinc finger protein</fullName>
    </recommendedName>
</protein>
<evidence type="ECO:0008006" key="3">
    <source>
        <dbReference type="Google" id="ProtNLM"/>
    </source>
</evidence>
<dbReference type="EMBL" id="JBHSQH010000001">
    <property type="protein sequence ID" value="MFC5972780.1"/>
    <property type="molecule type" value="Genomic_DNA"/>
</dbReference>
<sequence>MDTEPSNRRCPDCGVTLEAMALQTDGGHKVRAISDENREGLLGSLGMKEKHLIRPYVCPECARVLLYADVDD</sequence>
<dbReference type="Proteomes" id="UP001596099">
    <property type="component" value="Unassembled WGS sequence"/>
</dbReference>
<organism evidence="1 2">
    <name type="scientific">Halomarina salina</name>
    <dbReference type="NCBI Taxonomy" id="1872699"/>
    <lineage>
        <taxon>Archaea</taxon>
        <taxon>Methanobacteriati</taxon>
        <taxon>Methanobacteriota</taxon>
        <taxon>Stenosarchaea group</taxon>
        <taxon>Halobacteria</taxon>
        <taxon>Halobacteriales</taxon>
        <taxon>Natronomonadaceae</taxon>
        <taxon>Halomarina</taxon>
    </lineage>
</organism>
<dbReference type="RefSeq" id="WP_247416587.1">
    <property type="nucleotide sequence ID" value="NZ_JALLGW010000001.1"/>
</dbReference>
<dbReference type="AlphaFoldDB" id="A0ABD5RRL6"/>
<proteinExistence type="predicted"/>
<reference evidence="1 2" key="1">
    <citation type="journal article" date="2019" name="Int. J. Syst. Evol. Microbiol.">
        <title>The Global Catalogue of Microorganisms (GCM) 10K type strain sequencing project: providing services to taxonomists for standard genome sequencing and annotation.</title>
        <authorList>
            <consortium name="The Broad Institute Genomics Platform"/>
            <consortium name="The Broad Institute Genome Sequencing Center for Infectious Disease"/>
            <person name="Wu L."/>
            <person name="Ma J."/>
        </authorList>
    </citation>
    <scope>NUCLEOTIDE SEQUENCE [LARGE SCALE GENOMIC DNA]</scope>
    <source>
        <strain evidence="1 2">CGMCC 1.12543</strain>
    </source>
</reference>
<name>A0ABD5RRL6_9EURY</name>
<evidence type="ECO:0000313" key="2">
    <source>
        <dbReference type="Proteomes" id="UP001596099"/>
    </source>
</evidence>
<comment type="caution">
    <text evidence="1">The sequence shown here is derived from an EMBL/GenBank/DDBJ whole genome shotgun (WGS) entry which is preliminary data.</text>
</comment>
<keyword evidence="2" id="KW-1185">Reference proteome</keyword>
<gene>
    <name evidence="1" type="ORF">ACFPYI_15695</name>
</gene>
<accession>A0ABD5RRL6</accession>
<evidence type="ECO:0000313" key="1">
    <source>
        <dbReference type="EMBL" id="MFC5972780.1"/>
    </source>
</evidence>